<dbReference type="FunFam" id="1.10.1200.120:FF:000001">
    <property type="entry name" value="Large-conductance mechanosensitive channel"/>
    <property type="match status" value="1"/>
</dbReference>
<dbReference type="InterPro" id="IPR001185">
    <property type="entry name" value="MS_channel"/>
</dbReference>
<comment type="caution">
    <text evidence="12">The sequence shown here is derived from an EMBL/GenBank/DDBJ whole genome shotgun (WGS) entry which is preliminary data.</text>
</comment>
<dbReference type="NCBIfam" id="NF010557">
    <property type="entry name" value="PRK13952.1"/>
    <property type="match status" value="1"/>
</dbReference>
<keyword evidence="7 11" id="KW-1133">Transmembrane helix</keyword>
<dbReference type="AlphaFoldDB" id="A0A2W7NIA6"/>
<dbReference type="GO" id="GO:0005886">
    <property type="term" value="C:plasma membrane"/>
    <property type="evidence" value="ECO:0007669"/>
    <property type="project" value="UniProtKB-SubCell"/>
</dbReference>
<keyword evidence="8 11" id="KW-0406">Ion transport</keyword>
<dbReference type="RefSeq" id="WP_111445802.1">
    <property type="nucleotide sequence ID" value="NZ_QKZK01000013.1"/>
</dbReference>
<organism evidence="12 13">
    <name type="scientific">Breznakibacter xylanolyticus</name>
    <dbReference type="NCBI Taxonomy" id="990"/>
    <lineage>
        <taxon>Bacteria</taxon>
        <taxon>Pseudomonadati</taxon>
        <taxon>Bacteroidota</taxon>
        <taxon>Bacteroidia</taxon>
        <taxon>Marinilabiliales</taxon>
        <taxon>Marinilabiliaceae</taxon>
        <taxon>Breznakibacter</taxon>
    </lineage>
</organism>
<feature type="transmembrane region" description="Helical" evidence="11">
    <location>
        <begin position="85"/>
        <end position="103"/>
    </location>
</feature>
<comment type="subunit">
    <text evidence="3 11">Homopentamer.</text>
</comment>
<dbReference type="PRINTS" id="PR01264">
    <property type="entry name" value="MECHCHANNEL"/>
</dbReference>
<evidence type="ECO:0000256" key="4">
    <source>
        <dbReference type="ARBA" id="ARBA00022448"/>
    </source>
</evidence>
<evidence type="ECO:0000256" key="3">
    <source>
        <dbReference type="ARBA" id="ARBA00011255"/>
    </source>
</evidence>
<evidence type="ECO:0000256" key="9">
    <source>
        <dbReference type="ARBA" id="ARBA00023136"/>
    </source>
</evidence>
<keyword evidence="4 11" id="KW-0813">Transport</keyword>
<dbReference type="SUPFAM" id="SSF81330">
    <property type="entry name" value="Gated mechanosensitive channel"/>
    <property type="match status" value="1"/>
</dbReference>
<dbReference type="HAMAP" id="MF_00115">
    <property type="entry name" value="MscL"/>
    <property type="match status" value="1"/>
</dbReference>
<dbReference type="NCBIfam" id="NF001843">
    <property type="entry name" value="PRK00567.1-4"/>
    <property type="match status" value="1"/>
</dbReference>
<dbReference type="PANTHER" id="PTHR30266">
    <property type="entry name" value="MECHANOSENSITIVE CHANNEL MSCL"/>
    <property type="match status" value="1"/>
</dbReference>
<dbReference type="GO" id="GO:0008381">
    <property type="term" value="F:mechanosensitive monoatomic ion channel activity"/>
    <property type="evidence" value="ECO:0007669"/>
    <property type="project" value="UniProtKB-UniRule"/>
</dbReference>
<comment type="subcellular location">
    <subcellularLocation>
        <location evidence="1 11">Cell membrane</location>
        <topology evidence="1 11">Multi-pass membrane protein</topology>
    </subcellularLocation>
</comment>
<keyword evidence="5 11" id="KW-1003">Cell membrane</keyword>
<keyword evidence="10 11" id="KW-0407">Ion channel</keyword>
<dbReference type="Pfam" id="PF01741">
    <property type="entry name" value="MscL"/>
    <property type="match status" value="1"/>
</dbReference>
<proteinExistence type="inferred from homology"/>
<evidence type="ECO:0000256" key="5">
    <source>
        <dbReference type="ARBA" id="ARBA00022475"/>
    </source>
</evidence>
<evidence type="ECO:0000256" key="8">
    <source>
        <dbReference type="ARBA" id="ARBA00023065"/>
    </source>
</evidence>
<comment type="similarity">
    <text evidence="2 11">Belongs to the MscL family.</text>
</comment>
<evidence type="ECO:0000256" key="6">
    <source>
        <dbReference type="ARBA" id="ARBA00022692"/>
    </source>
</evidence>
<sequence>MSLLKEFKSFAMRGNVTDMAVGIIIGAAFGKIVTSLVNDVIMPPLGLLIGKVNFSDLFVALNGESYASIAAAREAGAPVLAYGNFIQTTFDFIIVAFAIFMIIKGMNKMKKAEEAAPAPAPAPPAPSKEELLLAEIRDILKNK</sequence>
<keyword evidence="9 11" id="KW-0472">Membrane</keyword>
<evidence type="ECO:0000256" key="7">
    <source>
        <dbReference type="ARBA" id="ARBA00022989"/>
    </source>
</evidence>
<evidence type="ECO:0000256" key="10">
    <source>
        <dbReference type="ARBA" id="ARBA00023303"/>
    </source>
</evidence>
<dbReference type="EMBL" id="QKZK01000013">
    <property type="protein sequence ID" value="PZX16414.1"/>
    <property type="molecule type" value="Genomic_DNA"/>
</dbReference>
<evidence type="ECO:0000256" key="1">
    <source>
        <dbReference type="ARBA" id="ARBA00004651"/>
    </source>
</evidence>
<feature type="transmembrane region" description="Helical" evidence="11">
    <location>
        <begin position="20"/>
        <end position="37"/>
    </location>
</feature>
<protein>
    <recommendedName>
        <fullName evidence="11">Large-conductance mechanosensitive channel</fullName>
    </recommendedName>
</protein>
<evidence type="ECO:0000313" key="13">
    <source>
        <dbReference type="Proteomes" id="UP000249239"/>
    </source>
</evidence>
<dbReference type="InterPro" id="IPR037673">
    <property type="entry name" value="MSC/AndL"/>
</dbReference>
<evidence type="ECO:0000256" key="2">
    <source>
        <dbReference type="ARBA" id="ARBA00007254"/>
    </source>
</evidence>
<evidence type="ECO:0000256" key="11">
    <source>
        <dbReference type="HAMAP-Rule" id="MF_00115"/>
    </source>
</evidence>
<accession>A0A2W7NIA6</accession>
<reference evidence="12 13" key="1">
    <citation type="submission" date="2018-06" db="EMBL/GenBank/DDBJ databases">
        <title>Genomic Encyclopedia of Archaeal and Bacterial Type Strains, Phase II (KMG-II): from individual species to whole genera.</title>
        <authorList>
            <person name="Goeker M."/>
        </authorList>
    </citation>
    <scope>NUCLEOTIDE SEQUENCE [LARGE SCALE GENOMIC DNA]</scope>
    <source>
        <strain evidence="12 13">DSM 6779</strain>
    </source>
</reference>
<dbReference type="Gene3D" id="1.10.1200.120">
    <property type="entry name" value="Large-conductance mechanosensitive channel, MscL, domain 1"/>
    <property type="match status" value="1"/>
</dbReference>
<comment type="function">
    <text evidence="11">Channel that opens in response to stretch forces in the membrane lipid bilayer. May participate in the regulation of osmotic pressure changes within the cell.</text>
</comment>
<keyword evidence="6 11" id="KW-0812">Transmembrane</keyword>
<gene>
    <name evidence="11" type="primary">mscL</name>
    <name evidence="12" type="ORF">LX69_01909</name>
</gene>
<dbReference type="InterPro" id="IPR036019">
    <property type="entry name" value="MscL_channel"/>
</dbReference>
<dbReference type="PANTHER" id="PTHR30266:SF2">
    <property type="entry name" value="LARGE-CONDUCTANCE MECHANOSENSITIVE CHANNEL"/>
    <property type="match status" value="1"/>
</dbReference>
<dbReference type="NCBIfam" id="TIGR00220">
    <property type="entry name" value="mscL"/>
    <property type="match status" value="1"/>
</dbReference>
<name>A0A2W7NIA6_9BACT</name>
<evidence type="ECO:0000313" key="12">
    <source>
        <dbReference type="EMBL" id="PZX16414.1"/>
    </source>
</evidence>
<dbReference type="Proteomes" id="UP000249239">
    <property type="component" value="Unassembled WGS sequence"/>
</dbReference>
<dbReference type="OrthoDB" id="9810350at2"/>
<keyword evidence="13" id="KW-1185">Reference proteome</keyword>